<proteinExistence type="predicted"/>
<name>A0A8S1Y1T7_PAROT</name>
<keyword evidence="3" id="KW-1185">Reference proteome</keyword>
<dbReference type="Proteomes" id="UP000683925">
    <property type="component" value="Unassembled WGS sequence"/>
</dbReference>
<dbReference type="EMBL" id="CAJJDP010000136">
    <property type="protein sequence ID" value="CAD8205534.1"/>
    <property type="molecule type" value="Genomic_DNA"/>
</dbReference>
<dbReference type="AlphaFoldDB" id="A0A8S1Y1T7"/>
<comment type="caution">
    <text evidence="2">The sequence shown here is derived from an EMBL/GenBank/DDBJ whole genome shotgun (WGS) entry which is preliminary data.</text>
</comment>
<evidence type="ECO:0000313" key="3">
    <source>
        <dbReference type="Proteomes" id="UP000683925"/>
    </source>
</evidence>
<feature type="coiled-coil region" evidence="1">
    <location>
        <begin position="108"/>
        <end position="188"/>
    </location>
</feature>
<evidence type="ECO:0000256" key="1">
    <source>
        <dbReference type="SAM" id="Coils"/>
    </source>
</evidence>
<organism evidence="2 3">
    <name type="scientific">Paramecium octaurelia</name>
    <dbReference type="NCBI Taxonomy" id="43137"/>
    <lineage>
        <taxon>Eukaryota</taxon>
        <taxon>Sar</taxon>
        <taxon>Alveolata</taxon>
        <taxon>Ciliophora</taxon>
        <taxon>Intramacronucleata</taxon>
        <taxon>Oligohymenophorea</taxon>
        <taxon>Peniculida</taxon>
        <taxon>Parameciidae</taxon>
        <taxon>Paramecium</taxon>
    </lineage>
</organism>
<gene>
    <name evidence="2" type="ORF">POCTA_138.1.T1350188</name>
</gene>
<dbReference type="OMA" id="QLNDNHQ"/>
<evidence type="ECO:0000313" key="2">
    <source>
        <dbReference type="EMBL" id="CAD8205534.1"/>
    </source>
</evidence>
<reference evidence="2" key="1">
    <citation type="submission" date="2021-01" db="EMBL/GenBank/DDBJ databases">
        <authorList>
            <consortium name="Genoscope - CEA"/>
            <person name="William W."/>
        </authorList>
    </citation>
    <scope>NUCLEOTIDE SEQUENCE</scope>
</reference>
<keyword evidence="1" id="KW-0175">Coiled coil</keyword>
<sequence length="377" mass="42986">MIVYHSIWVLHNDDFYVYKIKQQKRNEVVFQLIQQMRIAILLVLIVISATTETHLTAIKQLREKTRITPFSDYFYGMLELHQSSKLGEVVTIVQSMLDKLIAASGANEAEHSAQQANYEQQISKLENTLETTESELSSVNQQINDLSSDLSSLTQSLSFQGQQLLLLSNQITQLSDNHQEEVRAAEEKFNNNSRYLAAVQEVLRFLGDTLLGNTSLIERERAIEAAKQTLGEKHPISIMIQLTSEYDDNTIRRVITKLEGIARNVQERLDAINTSSTNSEQQYQTLRSQFETTYSNLDKDKQFNQRQATAKDNDLASAKRRQQELQELIATSQELLDQTRIAEDNENTSYTSKRSHISEEISIVQSALDLLSQLPAQ</sequence>
<dbReference type="OrthoDB" id="305857at2759"/>
<protein>
    <submittedName>
        <fullName evidence="2">Uncharacterized protein</fullName>
    </submittedName>
</protein>
<accession>A0A8S1Y1T7</accession>